<evidence type="ECO:0000313" key="1">
    <source>
        <dbReference type="EMBL" id="VTR96173.1"/>
    </source>
</evidence>
<dbReference type="AlphaFoldDB" id="A0A6P2D535"/>
<gene>
    <name evidence="1" type="ORF">SOIL9_15410</name>
</gene>
<protein>
    <submittedName>
        <fullName evidence="1">Uncharacterized protein</fullName>
    </submittedName>
</protein>
<organism evidence="1 2">
    <name type="scientific">Gemmata massiliana</name>
    <dbReference type="NCBI Taxonomy" id="1210884"/>
    <lineage>
        <taxon>Bacteria</taxon>
        <taxon>Pseudomonadati</taxon>
        <taxon>Planctomycetota</taxon>
        <taxon>Planctomycetia</taxon>
        <taxon>Gemmatales</taxon>
        <taxon>Gemmataceae</taxon>
        <taxon>Gemmata</taxon>
    </lineage>
</organism>
<reference evidence="1 2" key="1">
    <citation type="submission" date="2019-05" db="EMBL/GenBank/DDBJ databases">
        <authorList>
            <consortium name="Science for Life Laboratories"/>
        </authorList>
    </citation>
    <scope>NUCLEOTIDE SEQUENCE [LARGE SCALE GENOMIC DNA]</scope>
    <source>
        <strain evidence="1">Soil9</strain>
    </source>
</reference>
<proteinExistence type="predicted"/>
<name>A0A6P2D535_9BACT</name>
<dbReference type="Proteomes" id="UP000464178">
    <property type="component" value="Chromosome"/>
</dbReference>
<evidence type="ECO:0000313" key="2">
    <source>
        <dbReference type="Proteomes" id="UP000464178"/>
    </source>
</evidence>
<keyword evidence="2" id="KW-1185">Reference proteome</keyword>
<accession>A0A6P2D535</accession>
<dbReference type="RefSeq" id="WP_162670495.1">
    <property type="nucleotide sequence ID" value="NZ_LR593886.1"/>
</dbReference>
<dbReference type="EMBL" id="LR593886">
    <property type="protein sequence ID" value="VTR96173.1"/>
    <property type="molecule type" value="Genomic_DNA"/>
</dbReference>
<dbReference type="KEGG" id="gms:SOIL9_15410"/>
<sequence length="294" mass="32595">MLLMCLLLVPGADETAELAKKMLPVYAAEAADYSLAVASDPKTALELKKEPVFEWSNPTRQGLQQGVVFVWLRDGRPAALASVFSQPHDKPTGRQIIHEFHALDPEKLVVGRSKGALNEWKPQTGLTRKELTGAPAPAATPAARLLQMRKLAGEFTAHSVDREMNRLELRLLPTPLYRYPAAKTGVTDGALFALVSTVGTDPEVLLLIEAKEEKGKVRWEYALGRFSDRDLYVKRGDKEVWSRVQSETNTFNNDPEHLYRLYADKVVGAGGKLLARVKVTPKVSWGEVLPVDEK</sequence>